<keyword evidence="2" id="KW-1185">Reference proteome</keyword>
<sequence>MGARTHSHPAPHRGGGVIRTGHRSCVNLEQISHQNISKTTLTEPREVIMARAGGARNRGQYCPAWGVFFLTAVWLSHTERGKIGMFWHVLPSKSRRAWHERRRGKQWETVNSWWGSSPAIHRKSQEGQKDPTAPAQPCSAVVVPDQLIKWPNLPL</sequence>
<gene>
    <name evidence="1" type="ORF">BO82DRAFT_72200</name>
</gene>
<protein>
    <submittedName>
        <fullName evidence="1">Uncharacterized protein</fullName>
    </submittedName>
</protein>
<dbReference type="GeneID" id="37144234"/>
<reference evidence="1 2" key="1">
    <citation type="submission" date="2016-12" db="EMBL/GenBank/DDBJ databases">
        <title>The genomes of Aspergillus section Nigri reveals drivers in fungal speciation.</title>
        <authorList>
            <consortium name="DOE Joint Genome Institute"/>
            <person name="Vesth T.C."/>
            <person name="Nybo J."/>
            <person name="Theobald S."/>
            <person name="Brandl J."/>
            <person name="Frisvad J.C."/>
            <person name="Nielsen K.F."/>
            <person name="Lyhne E.K."/>
            <person name="Kogle M.E."/>
            <person name="Kuo A."/>
            <person name="Riley R."/>
            <person name="Clum A."/>
            <person name="Nolan M."/>
            <person name="Lipzen A."/>
            <person name="Salamov A."/>
            <person name="Henrissat B."/>
            <person name="Wiebenga A."/>
            <person name="De Vries R.P."/>
            <person name="Grigoriev I.V."/>
            <person name="Mortensen U.H."/>
            <person name="Andersen M.R."/>
            <person name="Baker S.E."/>
        </authorList>
    </citation>
    <scope>NUCLEOTIDE SEQUENCE [LARGE SCALE GENOMIC DNA]</scope>
    <source>
        <strain evidence="1 2">CBS 121591</strain>
    </source>
</reference>
<dbReference type="AlphaFoldDB" id="A0A319CF92"/>
<accession>A0A319CF92</accession>
<dbReference type="VEuPathDB" id="FungiDB:BO82DRAFT_72200"/>
<dbReference type="EMBL" id="KZ821698">
    <property type="protein sequence ID" value="PYH82007.1"/>
    <property type="molecule type" value="Genomic_DNA"/>
</dbReference>
<evidence type="ECO:0000313" key="1">
    <source>
        <dbReference type="EMBL" id="PYH82007.1"/>
    </source>
</evidence>
<name>A0A319CF92_9EURO</name>
<evidence type="ECO:0000313" key="2">
    <source>
        <dbReference type="Proteomes" id="UP000248340"/>
    </source>
</evidence>
<dbReference type="RefSeq" id="XP_025492207.1">
    <property type="nucleotide sequence ID" value="XM_025641492.1"/>
</dbReference>
<organism evidence="1 2">
    <name type="scientific">Aspergillus uvarum CBS 121591</name>
    <dbReference type="NCBI Taxonomy" id="1448315"/>
    <lineage>
        <taxon>Eukaryota</taxon>
        <taxon>Fungi</taxon>
        <taxon>Dikarya</taxon>
        <taxon>Ascomycota</taxon>
        <taxon>Pezizomycotina</taxon>
        <taxon>Eurotiomycetes</taxon>
        <taxon>Eurotiomycetidae</taxon>
        <taxon>Eurotiales</taxon>
        <taxon>Aspergillaceae</taxon>
        <taxon>Aspergillus</taxon>
        <taxon>Aspergillus subgen. Circumdati</taxon>
    </lineage>
</organism>
<proteinExistence type="predicted"/>
<dbReference type="Proteomes" id="UP000248340">
    <property type="component" value="Unassembled WGS sequence"/>
</dbReference>